<comment type="caution">
    <text evidence="3">The sequence shown here is derived from an EMBL/GenBank/DDBJ whole genome shotgun (WGS) entry which is preliminary data.</text>
</comment>
<feature type="domain" description="DUF6590" evidence="2">
    <location>
        <begin position="56"/>
        <end position="144"/>
    </location>
</feature>
<feature type="region of interest" description="Disordered" evidence="1">
    <location>
        <begin position="185"/>
        <end position="207"/>
    </location>
</feature>
<protein>
    <recommendedName>
        <fullName evidence="2">DUF6590 domain-containing protein</fullName>
    </recommendedName>
</protein>
<evidence type="ECO:0000256" key="1">
    <source>
        <dbReference type="SAM" id="MobiDB-lite"/>
    </source>
</evidence>
<dbReference type="EMBL" id="JBBWRZ010000008">
    <property type="protein sequence ID" value="KAK8230540.1"/>
    <property type="molecule type" value="Genomic_DNA"/>
</dbReference>
<sequence length="207" mass="23289">MSSPPTPFDKQCHPRFLNYMTVGGTPRESAEMEARDDPIAPSTGLVWDDDKQGLIESYSMFGTCHSHKTGYPHGKHSMIYTTRDPTSPLYGETMLHAPVYASKMRYQHDLPRTARLNYKYSFLVKHDSAVFALASVEGYELKTLHQNYERITGEKLGLRIGRPEVPQMPPGWSALFSKEVRVVEQEGGGSDEMVARPRDGDEDGYDG</sequence>
<dbReference type="InterPro" id="IPR046497">
    <property type="entry name" value="DUF6590"/>
</dbReference>
<name>A0ABR1YI27_9PEZI</name>
<organism evidence="3 4">
    <name type="scientific">Phyllosticta capitalensis</name>
    <dbReference type="NCBI Taxonomy" id="121624"/>
    <lineage>
        <taxon>Eukaryota</taxon>
        <taxon>Fungi</taxon>
        <taxon>Dikarya</taxon>
        <taxon>Ascomycota</taxon>
        <taxon>Pezizomycotina</taxon>
        <taxon>Dothideomycetes</taxon>
        <taxon>Dothideomycetes incertae sedis</taxon>
        <taxon>Botryosphaeriales</taxon>
        <taxon>Phyllostictaceae</taxon>
        <taxon>Phyllosticta</taxon>
    </lineage>
</organism>
<keyword evidence="4" id="KW-1185">Reference proteome</keyword>
<gene>
    <name evidence="3" type="ORF">HDK90DRAFT_535459</name>
</gene>
<proteinExistence type="predicted"/>
<accession>A0ABR1YI27</accession>
<dbReference type="Pfam" id="PF20233">
    <property type="entry name" value="DUF6590"/>
    <property type="match status" value="1"/>
</dbReference>
<dbReference type="Proteomes" id="UP001492380">
    <property type="component" value="Unassembled WGS sequence"/>
</dbReference>
<reference evidence="3 4" key="1">
    <citation type="submission" date="2024-04" db="EMBL/GenBank/DDBJ databases">
        <title>Phyllosticta paracitricarpa is synonymous to the EU quarantine fungus P. citricarpa based on phylogenomic analyses.</title>
        <authorList>
            <consortium name="Lawrence Berkeley National Laboratory"/>
            <person name="Van Ingen-Buijs V.A."/>
            <person name="Van Westerhoven A.C."/>
            <person name="Haridas S."/>
            <person name="Skiadas P."/>
            <person name="Martin F."/>
            <person name="Groenewald J.Z."/>
            <person name="Crous P.W."/>
            <person name="Seidl M.F."/>
        </authorList>
    </citation>
    <scope>NUCLEOTIDE SEQUENCE [LARGE SCALE GENOMIC DNA]</scope>
    <source>
        <strain evidence="3 4">CBS 123374</strain>
    </source>
</reference>
<evidence type="ECO:0000313" key="4">
    <source>
        <dbReference type="Proteomes" id="UP001492380"/>
    </source>
</evidence>
<evidence type="ECO:0000313" key="3">
    <source>
        <dbReference type="EMBL" id="KAK8230540.1"/>
    </source>
</evidence>
<evidence type="ECO:0000259" key="2">
    <source>
        <dbReference type="Pfam" id="PF20233"/>
    </source>
</evidence>